<organism evidence="1 2">
    <name type="scientific">Necator americanus</name>
    <name type="common">Human hookworm</name>
    <dbReference type="NCBI Taxonomy" id="51031"/>
    <lineage>
        <taxon>Eukaryota</taxon>
        <taxon>Metazoa</taxon>
        <taxon>Ecdysozoa</taxon>
        <taxon>Nematoda</taxon>
        <taxon>Chromadorea</taxon>
        <taxon>Rhabditida</taxon>
        <taxon>Rhabditina</taxon>
        <taxon>Rhabditomorpha</taxon>
        <taxon>Strongyloidea</taxon>
        <taxon>Ancylostomatidae</taxon>
        <taxon>Bunostominae</taxon>
        <taxon>Necator</taxon>
    </lineage>
</organism>
<dbReference type="EMBL" id="JAVFWL010000006">
    <property type="protein sequence ID" value="KAK6764928.1"/>
    <property type="molecule type" value="Genomic_DNA"/>
</dbReference>
<name>A0ABR1EQU1_NECAM</name>
<evidence type="ECO:0008006" key="3">
    <source>
        <dbReference type="Google" id="ProtNLM"/>
    </source>
</evidence>
<keyword evidence="2" id="KW-1185">Reference proteome</keyword>
<evidence type="ECO:0000313" key="2">
    <source>
        <dbReference type="Proteomes" id="UP001303046"/>
    </source>
</evidence>
<reference evidence="1 2" key="1">
    <citation type="submission" date="2023-08" db="EMBL/GenBank/DDBJ databases">
        <title>A Necator americanus chromosomal reference genome.</title>
        <authorList>
            <person name="Ilik V."/>
            <person name="Petrzelkova K.J."/>
            <person name="Pardy F."/>
            <person name="Fuh T."/>
            <person name="Niatou-Singa F.S."/>
            <person name="Gouil Q."/>
            <person name="Baker L."/>
            <person name="Ritchie M.E."/>
            <person name="Jex A.R."/>
            <person name="Gazzola D."/>
            <person name="Li H."/>
            <person name="Toshio Fujiwara R."/>
            <person name="Zhan B."/>
            <person name="Aroian R.V."/>
            <person name="Pafco B."/>
            <person name="Schwarz E.M."/>
        </authorList>
    </citation>
    <scope>NUCLEOTIDE SEQUENCE [LARGE SCALE GENOMIC DNA]</scope>
    <source>
        <strain evidence="1 2">Aroian</strain>
        <tissue evidence="1">Whole animal</tissue>
    </source>
</reference>
<accession>A0ABR1EQU1</accession>
<proteinExistence type="predicted"/>
<protein>
    <recommendedName>
        <fullName evidence="3">Reverse transcriptase domain-containing protein</fullName>
    </recommendedName>
</protein>
<comment type="caution">
    <text evidence="1">The sequence shown here is derived from an EMBL/GenBank/DDBJ whole genome shotgun (WGS) entry which is preliminary data.</text>
</comment>
<sequence>MPLCLTFIDLKKAFDSVETEAIVGPWTTEGPGAERFLTDMIACRISDGRTSIIPKMVRRQVDMAVEEITTELVDHLIRSPSRCNGCPIWVPESTHPRISIGEFSTSVANALSCLCSFSQHFCSSLFEVFLYRFSANHASSGATSWLHAARAAPR</sequence>
<evidence type="ECO:0000313" key="1">
    <source>
        <dbReference type="EMBL" id="KAK6764928.1"/>
    </source>
</evidence>
<dbReference type="Proteomes" id="UP001303046">
    <property type="component" value="Unassembled WGS sequence"/>
</dbReference>
<gene>
    <name evidence="1" type="primary">Necator_chrX.g25190</name>
    <name evidence="1" type="ORF">RB195_025024</name>
</gene>